<organism evidence="1 2">
    <name type="scientific">Rhizobium rosettiformans</name>
    <dbReference type="NCBI Taxonomy" id="1368430"/>
    <lineage>
        <taxon>Bacteria</taxon>
        <taxon>Pseudomonadati</taxon>
        <taxon>Pseudomonadota</taxon>
        <taxon>Alphaproteobacteria</taxon>
        <taxon>Hyphomicrobiales</taxon>
        <taxon>Rhizobiaceae</taxon>
        <taxon>Rhizobium/Agrobacterium group</taxon>
        <taxon>Rhizobium</taxon>
    </lineage>
</organism>
<sequence>MSRIENPRVINGLRDHIGNPEWNVGKDRGSAIWGFNVNLR</sequence>
<protein>
    <submittedName>
        <fullName evidence="1">Uncharacterized protein</fullName>
    </submittedName>
</protein>
<reference evidence="1 2" key="1">
    <citation type="submission" date="2020-08" db="EMBL/GenBank/DDBJ databases">
        <title>Genomic Encyclopedia of Type Strains, Phase IV (KMG-IV): sequencing the most valuable type-strain genomes for metagenomic binning, comparative biology and taxonomic classification.</title>
        <authorList>
            <person name="Goeker M."/>
        </authorList>
    </citation>
    <scope>NUCLEOTIDE SEQUENCE [LARGE SCALE GENOMIC DNA]</scope>
    <source>
        <strain evidence="1 2">DSM 26376</strain>
    </source>
</reference>
<name>A0A7W8HUY5_9HYPH</name>
<dbReference type="Proteomes" id="UP000550895">
    <property type="component" value="Unassembled WGS sequence"/>
</dbReference>
<comment type="caution">
    <text evidence="1">The sequence shown here is derived from an EMBL/GenBank/DDBJ whole genome shotgun (WGS) entry which is preliminary data.</text>
</comment>
<dbReference type="EMBL" id="JACHGA010000024">
    <property type="protein sequence ID" value="MBB5278598.1"/>
    <property type="molecule type" value="Genomic_DNA"/>
</dbReference>
<dbReference type="AlphaFoldDB" id="A0A7W8HUY5"/>
<evidence type="ECO:0000313" key="1">
    <source>
        <dbReference type="EMBL" id="MBB5278598.1"/>
    </source>
</evidence>
<gene>
    <name evidence="1" type="ORF">HNR26_004699</name>
</gene>
<proteinExistence type="predicted"/>
<accession>A0A7W8HUY5</accession>
<keyword evidence="2" id="KW-1185">Reference proteome</keyword>
<evidence type="ECO:0000313" key="2">
    <source>
        <dbReference type="Proteomes" id="UP000550895"/>
    </source>
</evidence>